<reference evidence="8 9" key="1">
    <citation type="submission" date="2017-07" db="EMBL/GenBank/DDBJ databases">
        <title>A draft genome sequence of Komagataeibacter sucrofermentans LMG 18788.</title>
        <authorList>
            <person name="Skraban J."/>
            <person name="Cleenwerck I."/>
            <person name="Vandamme P."/>
            <person name="Trcek J."/>
        </authorList>
    </citation>
    <scope>NUCLEOTIDE SEQUENCE [LARGE SCALE GENOMIC DNA]</scope>
    <source>
        <strain evidence="8 9">LMG 18788</strain>
    </source>
</reference>
<keyword evidence="3" id="KW-1003">Cell membrane</keyword>
<evidence type="ECO:0000313" key="8">
    <source>
        <dbReference type="EMBL" id="PYD80265.1"/>
    </source>
</evidence>
<comment type="caution">
    <text evidence="8">The sequence shown here is derived from an EMBL/GenBank/DDBJ whole genome shotgun (WGS) entry which is preliminary data.</text>
</comment>
<dbReference type="PANTHER" id="PTHR30509:SF9">
    <property type="entry name" value="MULTIDRUG RESISTANCE PROTEIN MDTO"/>
    <property type="match status" value="1"/>
</dbReference>
<organism evidence="8 9">
    <name type="scientific">Komagataeibacter sucrofermentans</name>
    <dbReference type="NCBI Taxonomy" id="1053551"/>
    <lineage>
        <taxon>Bacteria</taxon>
        <taxon>Pseudomonadati</taxon>
        <taxon>Pseudomonadota</taxon>
        <taxon>Alphaproteobacteria</taxon>
        <taxon>Acetobacterales</taxon>
        <taxon>Acetobacteraceae</taxon>
        <taxon>Komagataeibacter</taxon>
    </lineage>
</organism>
<feature type="transmembrane region" description="Helical" evidence="7">
    <location>
        <begin position="106"/>
        <end position="124"/>
    </location>
</feature>
<dbReference type="AlphaFoldDB" id="A0A318QMJ6"/>
<sequence>MSDTSAANAGHRLRDMARLHFPWAERLPPGWLGFSLRTWFSLVIGLATAFWVQIDNPLLVGVTVMILAQPLRGQALSKAFYRIVGTVVGMGVSIVLVAVWNQQRGPFLGGVALWLAACAFVGSLERDFRSYGALLSGYTVALVAVNCIDTPQNVFNIAVSRASAITIGVFAVAVVNIISGSPEASRGLAAGLKQLTRPISETARAALQHLYDRGAQTDIKLAGGILALTTRLSYARTEFERGGTRTNGARLAMVSMLTVLDCARGLGRHTGHGNIDPAVEDAIARIARQTDLRLDQAGFTLRILEAIRTEERPAHAPNADEAFAIERAARMLTARVRLHAGQQMLVDGTGSAADSKTIAIATQPNILLAFIGALRVLVGFSFAAGVCVITGLPGATVALAQTALTLTLAATNVDTARFGMGAVIGIPCSVLAAAALNFFVLLHGADMPFLALALLPQTFLACLLLMRPGTAAIGFNYGVFFFAILGLDNHQSYNPTEFLNRNIFYLLAALLAFIILVLLFPPSARRQRFWMASTIVRALERQMAGRGEADGPTRLTRAYDRLAQMQFWCDRLPSSPSNTRQLESFTAFTELDGALARARVYARQATGYALLRPAAELAARELQLHAPWGDLDARLQHACAAVPAPSAHLPQPEQVAAINLLAGLDAVLHSWRAAQPRLRHYGIIKTGKAG</sequence>
<evidence type="ECO:0000313" key="9">
    <source>
        <dbReference type="Proteomes" id="UP000247814"/>
    </source>
</evidence>
<feature type="transmembrane region" description="Helical" evidence="7">
    <location>
        <begin position="131"/>
        <end position="148"/>
    </location>
</feature>
<feature type="transmembrane region" description="Helical" evidence="7">
    <location>
        <begin position="473"/>
        <end position="491"/>
    </location>
</feature>
<dbReference type="InterPro" id="IPR006726">
    <property type="entry name" value="PHBA_efflux_AaeB/fusaric-R"/>
</dbReference>
<feature type="transmembrane region" description="Helical" evidence="7">
    <location>
        <begin position="39"/>
        <end position="67"/>
    </location>
</feature>
<proteinExistence type="predicted"/>
<keyword evidence="5 7" id="KW-1133">Transmembrane helix</keyword>
<dbReference type="OrthoDB" id="9807111at2"/>
<gene>
    <name evidence="8" type="ORF">CFR77_04310</name>
</gene>
<name>A0A318QMJ6_9PROT</name>
<evidence type="ECO:0000256" key="5">
    <source>
        <dbReference type="ARBA" id="ARBA00022989"/>
    </source>
</evidence>
<evidence type="ECO:0000256" key="1">
    <source>
        <dbReference type="ARBA" id="ARBA00004651"/>
    </source>
</evidence>
<evidence type="ECO:0000256" key="7">
    <source>
        <dbReference type="SAM" id="Phobius"/>
    </source>
</evidence>
<dbReference type="GO" id="GO:0005886">
    <property type="term" value="C:plasma membrane"/>
    <property type="evidence" value="ECO:0007669"/>
    <property type="project" value="UniProtKB-SubCell"/>
</dbReference>
<keyword evidence="9" id="KW-1185">Reference proteome</keyword>
<evidence type="ECO:0000256" key="3">
    <source>
        <dbReference type="ARBA" id="ARBA00022475"/>
    </source>
</evidence>
<dbReference type="Proteomes" id="UP000247814">
    <property type="component" value="Unassembled WGS sequence"/>
</dbReference>
<feature type="transmembrane region" description="Helical" evidence="7">
    <location>
        <begin position="418"/>
        <end position="441"/>
    </location>
</feature>
<dbReference type="Pfam" id="PF04632">
    <property type="entry name" value="FUSC"/>
    <property type="match status" value="1"/>
</dbReference>
<protein>
    <submittedName>
        <fullName evidence="8">Transporter</fullName>
    </submittedName>
</protein>
<evidence type="ECO:0000256" key="2">
    <source>
        <dbReference type="ARBA" id="ARBA00022448"/>
    </source>
</evidence>
<evidence type="ECO:0000256" key="6">
    <source>
        <dbReference type="ARBA" id="ARBA00023136"/>
    </source>
</evidence>
<feature type="transmembrane region" description="Helical" evidence="7">
    <location>
        <begin position="503"/>
        <end position="521"/>
    </location>
</feature>
<keyword evidence="6 7" id="KW-0472">Membrane</keyword>
<evidence type="ECO:0000256" key="4">
    <source>
        <dbReference type="ARBA" id="ARBA00022692"/>
    </source>
</evidence>
<dbReference type="PANTHER" id="PTHR30509">
    <property type="entry name" value="P-HYDROXYBENZOIC ACID EFFLUX PUMP SUBUNIT-RELATED"/>
    <property type="match status" value="1"/>
</dbReference>
<dbReference type="RefSeq" id="WP_110567922.1">
    <property type="nucleotide sequence ID" value="NZ_CP137147.1"/>
</dbReference>
<feature type="transmembrane region" description="Helical" evidence="7">
    <location>
        <begin position="79"/>
        <end position="100"/>
    </location>
</feature>
<accession>A0A318QMJ6</accession>
<dbReference type="GO" id="GO:0022857">
    <property type="term" value="F:transmembrane transporter activity"/>
    <property type="evidence" value="ECO:0007669"/>
    <property type="project" value="InterPro"/>
</dbReference>
<keyword evidence="2" id="KW-0813">Transport</keyword>
<keyword evidence="4 7" id="KW-0812">Transmembrane</keyword>
<comment type="subcellular location">
    <subcellularLocation>
        <location evidence="1">Cell membrane</location>
        <topology evidence="1">Multi-pass membrane protein</topology>
    </subcellularLocation>
</comment>
<feature type="transmembrane region" description="Helical" evidence="7">
    <location>
        <begin position="154"/>
        <end position="178"/>
    </location>
</feature>
<dbReference type="EMBL" id="NKUA01000004">
    <property type="protein sequence ID" value="PYD80265.1"/>
    <property type="molecule type" value="Genomic_DNA"/>
</dbReference>